<dbReference type="Gene3D" id="3.40.1710.10">
    <property type="entry name" value="abc type-2 transporter like domain"/>
    <property type="match status" value="1"/>
</dbReference>
<reference evidence="8 9" key="2">
    <citation type="journal article" date="2013" name="Genome Announc.">
        <title>Draft Genome Sequences of Porphyromonas crevioricanis JCM 15906T and Porphyromonas cansulci JCM 13913T Isolated from a Canine Oral Cavity.</title>
        <authorList>
            <person name="Sakamoto M."/>
            <person name="Tanaka N."/>
            <person name="Shiwa Y."/>
            <person name="Yoshikawa H."/>
            <person name="Ohkuma M."/>
        </authorList>
    </citation>
    <scope>NUCLEOTIDE SEQUENCE [LARGE SCALE GENOMIC DNA]</scope>
    <source>
        <strain evidence="8 9">JCM 15906</strain>
    </source>
</reference>
<dbReference type="PANTHER" id="PTHR30294">
    <property type="entry name" value="MEMBRANE COMPONENT OF ABC TRANSPORTER YHHJ-RELATED"/>
    <property type="match status" value="1"/>
</dbReference>
<sequence>MRRKLFDFREGLSDIYYIWRTEFLSIFKDRGVIILFFLVPLLYPLLYAYLYNEEVVYESKMVIVDQDNSDLSRAYIRMIDASAGVQVVGVTTNVNEARQSLWNKEAYAIVRIPKGFRKDIYQGKQTRVTFFSDLSSVLYYKNFMLTLNQAALDLGRAYRLNHDIDKTGQPALIQVQPVVNEDVSFFNPAGGYASFLLPVILILIIQQTMVMGVSMLAATKRERSLHRELIPLISDRHYRGPMRIVFGKSVAYIMVYAVVCVWVLLAVPAIFDLPRMAHLGELALFILPFLLACVFFSLFVSCFIFNREDSMLLIAFTSVIFVFLSGVTWPETAMPEIWRWVSFLIPSTPGARGMVALNTMGGGLEVVSNYHTILWMQAGGYLLFSSLGYAYLLRKQEKKLKDLDREI</sequence>
<feature type="transmembrane region" description="Helical" evidence="6">
    <location>
        <begin position="283"/>
        <end position="305"/>
    </location>
</feature>
<evidence type="ECO:0000256" key="6">
    <source>
        <dbReference type="SAM" id="Phobius"/>
    </source>
</evidence>
<keyword evidence="2" id="KW-1003">Cell membrane</keyword>
<feature type="transmembrane region" description="Helical" evidence="6">
    <location>
        <begin position="312"/>
        <end position="330"/>
    </location>
</feature>
<accession>S4NBG5</accession>
<dbReference type="InterPro" id="IPR051449">
    <property type="entry name" value="ABC-2_transporter_component"/>
</dbReference>
<feature type="domain" description="ABC-2 type transporter transmembrane" evidence="7">
    <location>
        <begin position="31"/>
        <end position="385"/>
    </location>
</feature>
<evidence type="ECO:0000256" key="5">
    <source>
        <dbReference type="ARBA" id="ARBA00023136"/>
    </source>
</evidence>
<comment type="caution">
    <text evidence="8">The sequence shown here is derived from an EMBL/GenBank/DDBJ whole genome shotgun (WGS) entry which is preliminary data.</text>
</comment>
<feature type="transmembrane region" description="Helical" evidence="6">
    <location>
        <begin position="32"/>
        <end position="51"/>
    </location>
</feature>
<keyword evidence="5 6" id="KW-0472">Membrane</keyword>
<proteinExistence type="predicted"/>
<evidence type="ECO:0000313" key="9">
    <source>
        <dbReference type="Proteomes" id="UP000018031"/>
    </source>
</evidence>
<dbReference type="Pfam" id="PF12698">
    <property type="entry name" value="ABC2_membrane_3"/>
    <property type="match status" value="1"/>
</dbReference>
<evidence type="ECO:0000259" key="7">
    <source>
        <dbReference type="Pfam" id="PF12698"/>
    </source>
</evidence>
<dbReference type="AlphaFoldDB" id="S4NBG5"/>
<dbReference type="Proteomes" id="UP000018031">
    <property type="component" value="Unassembled WGS sequence"/>
</dbReference>
<dbReference type="InterPro" id="IPR013525">
    <property type="entry name" value="ABC2_TM"/>
</dbReference>
<dbReference type="RefSeq" id="WP_023936459.1">
    <property type="nucleotide sequence ID" value="NZ_BAOU01000010.1"/>
</dbReference>
<feature type="transmembrane region" description="Helical" evidence="6">
    <location>
        <begin position="373"/>
        <end position="393"/>
    </location>
</feature>
<evidence type="ECO:0000256" key="2">
    <source>
        <dbReference type="ARBA" id="ARBA00022475"/>
    </source>
</evidence>
<protein>
    <submittedName>
        <fullName evidence="8">ABC-type multidrug transport system, permease component</fullName>
    </submittedName>
</protein>
<dbReference type="PANTHER" id="PTHR30294:SF46">
    <property type="entry name" value="ABC TRANSPORTER PERMEASE"/>
    <property type="match status" value="1"/>
</dbReference>
<reference evidence="9" key="1">
    <citation type="journal article" date="2013" name="Genome">
        <title>Draft Genome Sequences of Porphyromonas crevioricanis JCM 15906T and Porphyromonas cansulci JCM 13913T Isolated from a Canine Oral Cavity.</title>
        <authorList>
            <person name="Sakamoto M."/>
            <person name="Tanaka N."/>
            <person name="Shiwa Y."/>
            <person name="Yoshikawa H."/>
            <person name="Ohkuma M."/>
        </authorList>
    </citation>
    <scope>NUCLEOTIDE SEQUENCE [LARGE SCALE GENOMIC DNA]</scope>
    <source>
        <strain evidence="9">JCM 15906</strain>
    </source>
</reference>
<dbReference type="EMBL" id="BAOU01000010">
    <property type="protein sequence ID" value="GAD04745.1"/>
    <property type="molecule type" value="Genomic_DNA"/>
</dbReference>
<evidence type="ECO:0000313" key="8">
    <source>
        <dbReference type="EMBL" id="GAD04745.1"/>
    </source>
</evidence>
<dbReference type="GO" id="GO:0005886">
    <property type="term" value="C:plasma membrane"/>
    <property type="evidence" value="ECO:0007669"/>
    <property type="project" value="UniProtKB-SubCell"/>
</dbReference>
<name>S4NBG5_9PORP</name>
<gene>
    <name evidence="8" type="ORF">PORCRE_441</name>
</gene>
<feature type="transmembrane region" description="Helical" evidence="6">
    <location>
        <begin position="195"/>
        <end position="218"/>
    </location>
</feature>
<evidence type="ECO:0000256" key="1">
    <source>
        <dbReference type="ARBA" id="ARBA00004651"/>
    </source>
</evidence>
<dbReference type="GO" id="GO:0140359">
    <property type="term" value="F:ABC-type transporter activity"/>
    <property type="evidence" value="ECO:0007669"/>
    <property type="project" value="InterPro"/>
</dbReference>
<feature type="transmembrane region" description="Helical" evidence="6">
    <location>
        <begin position="249"/>
        <end position="271"/>
    </location>
</feature>
<evidence type="ECO:0000256" key="3">
    <source>
        <dbReference type="ARBA" id="ARBA00022692"/>
    </source>
</evidence>
<comment type="subcellular location">
    <subcellularLocation>
        <location evidence="1">Cell membrane</location>
        <topology evidence="1">Multi-pass membrane protein</topology>
    </subcellularLocation>
</comment>
<keyword evidence="4 6" id="KW-1133">Transmembrane helix</keyword>
<evidence type="ECO:0000256" key="4">
    <source>
        <dbReference type="ARBA" id="ARBA00022989"/>
    </source>
</evidence>
<organism evidence="8 9">
    <name type="scientific">Porphyromonas crevioricanis JCM 15906</name>
    <dbReference type="NCBI Taxonomy" id="1305617"/>
    <lineage>
        <taxon>Bacteria</taxon>
        <taxon>Pseudomonadati</taxon>
        <taxon>Bacteroidota</taxon>
        <taxon>Bacteroidia</taxon>
        <taxon>Bacteroidales</taxon>
        <taxon>Porphyromonadaceae</taxon>
        <taxon>Porphyromonas</taxon>
    </lineage>
</organism>
<keyword evidence="3 6" id="KW-0812">Transmembrane</keyword>